<evidence type="ECO:0000313" key="1">
    <source>
        <dbReference type="EMBL" id="CAJ1956656.1"/>
    </source>
</evidence>
<keyword evidence="2" id="KW-1185">Reference proteome</keyword>
<accession>A0AAD2FZE3</accession>
<dbReference type="EMBL" id="CAKOGP040001922">
    <property type="protein sequence ID" value="CAJ1956656.1"/>
    <property type="molecule type" value="Genomic_DNA"/>
</dbReference>
<name>A0AAD2FZE3_9STRA</name>
<reference evidence="1" key="1">
    <citation type="submission" date="2023-08" db="EMBL/GenBank/DDBJ databases">
        <authorList>
            <person name="Audoor S."/>
            <person name="Bilcke G."/>
        </authorList>
    </citation>
    <scope>NUCLEOTIDE SEQUENCE</scope>
</reference>
<evidence type="ECO:0000313" key="2">
    <source>
        <dbReference type="Proteomes" id="UP001295423"/>
    </source>
</evidence>
<proteinExistence type="predicted"/>
<organism evidence="1 2">
    <name type="scientific">Cylindrotheca closterium</name>
    <dbReference type="NCBI Taxonomy" id="2856"/>
    <lineage>
        <taxon>Eukaryota</taxon>
        <taxon>Sar</taxon>
        <taxon>Stramenopiles</taxon>
        <taxon>Ochrophyta</taxon>
        <taxon>Bacillariophyta</taxon>
        <taxon>Bacillariophyceae</taxon>
        <taxon>Bacillariophycidae</taxon>
        <taxon>Bacillariales</taxon>
        <taxon>Bacillariaceae</taxon>
        <taxon>Cylindrotheca</taxon>
    </lineage>
</organism>
<evidence type="ECO:0008006" key="3">
    <source>
        <dbReference type="Google" id="ProtNLM"/>
    </source>
</evidence>
<comment type="caution">
    <text evidence="1">The sequence shown here is derived from an EMBL/GenBank/DDBJ whole genome shotgun (WGS) entry which is preliminary data.</text>
</comment>
<gene>
    <name evidence="1" type="ORF">CYCCA115_LOCUS16336</name>
</gene>
<protein>
    <recommendedName>
        <fullName evidence="3">Cathepsin propeptide inhibitor domain-containing protein</fullName>
    </recommendedName>
</protein>
<dbReference type="Proteomes" id="UP001295423">
    <property type="component" value="Unassembled WGS sequence"/>
</dbReference>
<dbReference type="Gene3D" id="1.10.287.2250">
    <property type="match status" value="1"/>
</dbReference>
<sequence length="111" mass="13307">MAFQTSKYRKEVSTSLHSNGLEFDDDDMLDSFVDKLSVEMDSIGIDDNFVREEYEKWLHHNQKQECEVRYKQFKKNFLLQLEYDDSNGGRFHGLNQYGDFSSDEFYEHLKQ</sequence>
<dbReference type="AlphaFoldDB" id="A0AAD2FZE3"/>